<protein>
    <submittedName>
        <fullName evidence="2">Uncharacterized protein</fullName>
    </submittedName>
</protein>
<evidence type="ECO:0000313" key="2">
    <source>
        <dbReference type="EMBL" id="CAG9311042.1"/>
    </source>
</evidence>
<keyword evidence="1" id="KW-0175">Coiled coil</keyword>
<name>A0AAU9I9Y7_9CILI</name>
<reference evidence="2" key="1">
    <citation type="submission" date="2021-09" db="EMBL/GenBank/DDBJ databases">
        <authorList>
            <consortium name="AG Swart"/>
            <person name="Singh M."/>
            <person name="Singh A."/>
            <person name="Seah K."/>
            <person name="Emmerich C."/>
        </authorList>
    </citation>
    <scope>NUCLEOTIDE SEQUENCE</scope>
    <source>
        <strain evidence="2">ATCC30299</strain>
    </source>
</reference>
<gene>
    <name evidence="2" type="ORF">BSTOLATCC_MIC2746</name>
</gene>
<organism evidence="2 3">
    <name type="scientific">Blepharisma stoltei</name>
    <dbReference type="NCBI Taxonomy" id="1481888"/>
    <lineage>
        <taxon>Eukaryota</taxon>
        <taxon>Sar</taxon>
        <taxon>Alveolata</taxon>
        <taxon>Ciliophora</taxon>
        <taxon>Postciliodesmatophora</taxon>
        <taxon>Heterotrichea</taxon>
        <taxon>Heterotrichida</taxon>
        <taxon>Blepharismidae</taxon>
        <taxon>Blepharisma</taxon>
    </lineage>
</organism>
<feature type="coiled-coil region" evidence="1">
    <location>
        <begin position="2887"/>
        <end position="2914"/>
    </location>
</feature>
<keyword evidence="3" id="KW-1185">Reference proteome</keyword>
<accession>A0AAU9I9Y7</accession>
<proteinExistence type="predicted"/>
<evidence type="ECO:0000313" key="3">
    <source>
        <dbReference type="Proteomes" id="UP001162131"/>
    </source>
</evidence>
<dbReference type="Proteomes" id="UP001162131">
    <property type="component" value="Unassembled WGS sequence"/>
</dbReference>
<evidence type="ECO:0000256" key="1">
    <source>
        <dbReference type="SAM" id="Coils"/>
    </source>
</evidence>
<sequence length="4952" mass="568306">MLDNLKTQKLQIALEKIPKRTLKDAAGRILESNNRLKAALRRLFIQLQKKPKEAVDTWKDYIDSCKKNALLDALKAKKLQECLNKIPQRTLRDANNRILGQGDKVAGALRRLEITIKKSARGAFNKWANFCKDCKDKKMLDNLRTQQLKNTLRNLPKRTLKDAADRVKGQGDKVKGALRGAVVALKKVPRDALQKWKDFVDDCKKKKATDALTAKKLQTALEKVPIRTLRDAHNRLIGEGDKIAGAIRRLDINLKKKPKQAFDKWKNYLKAVNDKKVTDNLKTQQLKDALKNIPKRTIRDAVQRIKGDGDKVKGALRAALLILKKAPKQAFDKWKDFCNGTKQKDSLDTLKAEKLKNGLRKIPARTLRDALNRMVPDAKNDLHAEKLRKALDKIPLRTLRSAFNPIILDNSDKIKSALRNLAILYYQRPRDCLNKWKLGCEKKKTADSNKKLKGAMLKNALEKPVRKQVRSGRDRCQPSDKVKKTLQIFALRAEKMPKDAINKWKAFLNIVKNDNLSDAVRAQKLRYALERIPIRTLKNNYDYILQRHGTRALGILRLLFKHYQEMPSEAMKKWKDFVNSCKQGDLLNAVNAQKLKIALERIPIRTTRDAYQRVLGDGDKLAGNIRRILIQLQKKPRVAFNIWKQYIQDCKARNLFDNVRSQKLKNALERIPKRTLKDVTQRIIGGGDKVKGAIKNVMNAMIRKPRDALQKWKDYIKDCQTKKAVNALKANKLKTSLEKVLPRTLRDAHNRIIGQGSKILGALRRMEIQLKNKPRNAFNKWKLYLQACKEKGLLDNVRTQKLANIALAIPRRTLREAYQRVVGEGDKVLGALRRLEITLKRSPKQAFDKWAKFAKDCNSKNMLDNLRTQKLKSALEKIPTRTMKDAADKILGNGNRLKGALRRLWIQLQRKPKDAFEKWKDFVHDSKKNNLLDALKAKQLQDSLLKIPQRTIRDAYNRITGQGNQVAGALRRLEITLKKKEGAAFNKWINFCKDIDKKKMIDNLRTQQLKNALRNIPKRTMKDATDRIKGEGDKVKGAIRTAILALKRKPRDALQKWKDFVEDCKKKKTLDALNAKKLQTALEKLPQRTLRDAHNRIVGEGNKVAGALRRLEINLKKKPKQAFDKWKDYLRAVKEKKLMDNVRVQQLRAAMKNIPRRTLKDAAERVKGEGDKVKGVLRAALSAIKKAPKQAFDKWKDCIRGTKDKETLVALNAKKLHTALEKIPQRTMRDAYNRITSDSNIVKSAIRGIVIALNKKSREAFDIWNKFNKDCNKKNVMDQLKTEKLRNALANIPRRILKDAHNRIIGQGKVVAGALRRLQIAINKKPKQAFDKWKDFVNDTKTKKVLDNLRSEKLRNTLAKIPLRTTRDAFERVIGGGDKVKGALRRLMLTLQKKTKAAFDKWNKFNRDCTDKKLTDNTRTEKLRNALARIPIRTVKDAADRILGGNNKVAGALRRLEISITKKPKQAFNKWKDFIQDVKEQKLVDNVRAKNLNDVLRRIPLRTSKDAFNRIIGQGNNVAGALRRFEISLQKKPKQAFDLWKDYVKATKDKKILDALNARKLNDALAKIPVRTLRNSFNSIVATKDRLIGALKALARRAERMPKVAFDKLAKNANKAKADNLKEELKGQQLKNVLRKIPARTLRDAYGNIVPDTKNDKLQGEKLRKALDKIPLRTLRSAFNPIILVNADKIKSALRNLAVLYYQRPRDCLNKWKLGCEKKKTADSNKKLKGAMLKNALEKPVRKQVRSGRDRCQPSDKVKKTLQVFALRVEKMPRDAISKWKAFLNLEKNDNLSDAIRAEKLRYALGRIPIRTLKNNYDYILQRHGTRALGILRLLFKHYQEMPSEAMKKWKDFVNSCKQGDLLNAVNAQKLKIALERIPTRTTRDAYQRILGDGDKLAGNVRRILIQLQKKPRVAFNIWKQYIQDCKARNLFDNVRSQKLKNALERIPKRTLKDATQRIIGGGDKVKGAIKNVMNAMIRKPRDALQKWKDYIKDCQTKKAVNALKANKLKNCLEKVLPRTLRDAHNRIIGQGSKILGALRRMEIQLKNKPRNAFNKWKLYLQACKEKGLLDNVRTQKLANIALAIPRRTLREAYQRVVGEGDKVLGALRRLEITLKRSPKQAFDKWAKFAKDCNSKNMLDNLRTQKLKSALEKIPTRTMKDAADKILGNGNRLKGALRRLWIQLQRKPKDAFEKWKDFVYDSKKNGLLDALKAKQLQDSLLKIPQRTLRDSYNRINGEGNKLAGVFRRLEITLKKSPKAAFDKWADFCKDCEKKKMIDNLRTQQLKNALRNIPKRTMKDAADRVKGEGDKVKGAIRGAIMALKKKPRDAMQKWKDFVEDCKKRKTLDALNAKKLQTALEKLPQRTLRDAHNRIVGEGNKVAGALRRLEINLKKKPKQAFDKWKDYLRAVKEKKLMDNVRVQQLRAAMKNIPRRTLKDAAERVKGEGDKVKGVLRAALSAIKKAPKQAFDKWKDYIRGTKDKETLVSLNAKKLHTALEKIPQRTMRDAYNRITNDSNIVKSAIRGIVIALNKKSREAFDIWNKFNKDCNKKNVMDQLKTEKLRNALANIPRRILKDAHNRIIGQGKVVAGALRRLQIAINKKPKQAFDKWKDFVNDTKTKKVLDNLRSEKLRNTLAKIPLRTTRDAFERVIGGGDKVKGALRRLMLTLQKKTKAAFDKWNKFNRDCTDKKLTDNTRTEKLRNALVRIPIRTVKDAADRILGGDNKIAGALRRLEISITKKPKQAFNKWKDFVQDVKEQKLVDNVRAKSLNDVLRKIPLRTSKDAFNRIIGQGNNVAGALRRLEISLQKKPKQAFDLWKDYVKATKDKKVLDALNARKLNDALAKIPARTLRNSFNSIVATKDRVIGALKALARRAERMPKVAFDKLAKNANKAKTDTLKEQADNLKEELKGQQLKNVLRKIPARTLREAYAKIVPDTKNDKLQGEKLRKALDKIPIRTLRSAFNPIILVNADKIKSALRNLAVLYYQRPRDCLNKWKLGCEKKKTADSNKKLKGAMLKNALEKPVRKQVRSGRDRCQPSDKVKKTLQVFALRVEKMPRDAISKWKAFLNLEKNDNLSDAVRAQKLRYALDRIPIRTLKNNYDFILQRHGTRALGILRLLFKHYQEMPSEAMKKWKDFVNNCKQGDLLNAVNAQKLKIALERIPARTIKDAHQRILGDGDKFAGNVRRILIQLQKKPRIAFNIWKQYIQDCKTRNLFDNVRSQKLKNALGRIPKRTIKDATQRIIGGGDKVKGAIKNVMNAMIRKPRDALQKWKDYIKDCQTKKAVNALKANKLKTSLEKVIPRTLRDAHNRIVGQGSKILGALRRMEIQLKNKPRNAFNKWKLYLQACKEKGLLDNVRSQKLANIALAIPRRTLRDTYQRIVGEGDKVLGALKKLEVALKRSPKQAFDKWAKFAKDCGTKNMLDNLRTQKLQNALEKIPKRTIKDAADRILGAGNKVRGALRRLFIQLQKKPKDAFEKWKDFVNDCKKNGLLDALKAKKLQDLVLKIPQRTIRDAYTRVVGQGNQIAGIFRRLEITLKKSAKGAFSKWANFCKDCNTKKMLDNVRTQQLKNLLQSIPRRTLKDATDRIKGEGDKVKGAMRSIINSLKRKPKDAFEKWKAYLSDIKTKNVLDALNAKKLQAALGKVPQRTLRDSLSRLIGEGSKLAGAIRRLDINLKKKPKEAFEKWKKYVRDCNEKKIMDNLKTEKLKHAVERIPRRTLKDAIGRVIGESDKLKGALRTILSALKRSPKQAYDKWKDFVNDCKNKNSLDALNAKKLQTTLEKLPQRTMRDAYSRILGDNNIVKGAIRRIMISLNKKTKEAFDLWEQFNKQAKKKTILDQLRTEKLRNALSNIPRRVIKDAHNRIIGQGKAVAGALRRLQIAINKKPKQAFDKWKDFIHDIETKKVLDNLRSEKLRSTLAKLPLRTVKDTVERIIGGGDKVKGALRRIMLALQKKTKTAFDKWRIFTKDCNEKKWTDNARTEKLRNALAKIPARIVKDAADRIIGGNNKVAGALRRLEIAITKKPKAAFDKWKNYLQACREKKLMDNVKATSLENTLKKIPLRTAKDALNRVLGQGNTVAGALRRLEISLQKKPKHAFDLWKNFNQAVKDKKVLDSLNATKLKDCLSKIPVRTLRNSFNSIATTKDRLISALKALARRADRMPKLAFDKLAKNAHQGKADDLKGELKGQQLKNVLRKIPARTLRNAYQNLCPGLSAELRGEKLRAALNKIPARTLRSAFNPIVLDNSEKVKSVFRNLAIMYDQKPRDALNRWKLACQKKKVADSDKKLKGVMLKSALDKPVRKAVRSGRDKCQISEKTKAALKALSYRCEKLPQDSIRKWAENVLGKKAAAIQERMRSEKLRSALFRISQRVLKESESRIVAKTSRVKFILVSLALRAQRRSREAFDKLRSNVHNSIKNQIATKLDGEKLRQTLDAIPRRILKNCLLRIVGGGSLVAGALARFNEHLNKIKRFAVFKWRVVNDAEKHVNRYRLVASLFAKLQQGSRFNLRMAFKMWTNDKMQRIIQSLRKINLIAEDGARRAIGHWFAQSMKIKGALLAKYAPALQNLFKLREKCLSRNINNGFRTWLNAIDRNKIKRRTISKVMRNLVGLQKGGIETLRERVLKLKMIKKVNGAYLISRIMEAKAKIMMRGRLSIWSQDEKMRILRLKKKYLLSMINLSSISYQTSVWRWKYVITRHGVELHPKQTLMWERIIRVGNQYQRRLKQFAMFKLILTYRTALPIHNRQSVQLAVSSLLRASNMSRDGRMSAAMPNLREGINFRTPSPERPTTAMDTSISIPITTTASQGRSSMEEPMSGKMSKEEIAELSKNGATEVICLQLREVRVRQLAIGFSSIASYSRQVGLFEDERTRLIESINELRYDKHSLLEDNTALRHHNEALIESLEATNMNFHALTLQLDQMRLGRMVRVISKMIEIPVLEALIVLRHNAGILSP</sequence>
<dbReference type="EMBL" id="CAJZBQ010000003">
    <property type="protein sequence ID" value="CAG9311042.1"/>
    <property type="molecule type" value="Genomic_DNA"/>
</dbReference>
<comment type="caution">
    <text evidence="2">The sequence shown here is derived from an EMBL/GenBank/DDBJ whole genome shotgun (WGS) entry which is preliminary data.</text>
</comment>